<dbReference type="NCBIfam" id="TIGR02887">
    <property type="entry name" value="spore_ger_x_C"/>
    <property type="match status" value="1"/>
</dbReference>
<keyword evidence="5" id="KW-0472">Membrane</keyword>
<evidence type="ECO:0000313" key="10">
    <source>
        <dbReference type="EMBL" id="PWW06575.1"/>
    </source>
</evidence>
<protein>
    <submittedName>
        <fullName evidence="10">Ger(X)C family germination protein</fullName>
    </submittedName>
</protein>
<dbReference type="InterPro" id="IPR008844">
    <property type="entry name" value="Spore_GerAC-like"/>
</dbReference>
<dbReference type="PROSITE" id="PS51257">
    <property type="entry name" value="PROKAR_LIPOPROTEIN"/>
    <property type="match status" value="1"/>
</dbReference>
<dbReference type="Pfam" id="PF05504">
    <property type="entry name" value="Spore_GerAC"/>
    <property type="match status" value="1"/>
</dbReference>
<evidence type="ECO:0000313" key="11">
    <source>
        <dbReference type="Proteomes" id="UP000246635"/>
    </source>
</evidence>
<sequence length="372" mass="42242">MKTIIRGTWLFLALIIGGCGDKIDLEAAAVPLAAGIDLDDNNQLRFYVSNPVFGDKNNEEQQYNIPVTSLRESRSIQDAYTSGALEGRNYQVYVVGRKLLQHENWFKILDVVFRDARNTVLDRMVAFNGPLEEMFTVKTDNQPPLPVILRGMVDSKSKRGATVLTTVQDMHRQIFEEALTPSLSEVTYDAKQKSFRLSGTTLLTHKGKYATSIGFQESVLLNLLKKDATKGVSLSFAIPGEPNSDFFSLNRASFSVRDIDTKIKSSYSNNNFHFLIRMKVSAAMTEQLFTLDIQQHADILERKLSQQMQKQLEKLIRKFQKHQIDPVGFGIYARAYQYRHYKENENNWGEAFSDAEIKCEVKVTINSMGTVK</sequence>
<organism evidence="10 11">
    <name type="scientific">Paenibacillus cellulosilyticus</name>
    <dbReference type="NCBI Taxonomy" id="375489"/>
    <lineage>
        <taxon>Bacteria</taxon>
        <taxon>Bacillati</taxon>
        <taxon>Bacillota</taxon>
        <taxon>Bacilli</taxon>
        <taxon>Bacillales</taxon>
        <taxon>Paenibacillaceae</taxon>
        <taxon>Paenibacillus</taxon>
    </lineage>
</organism>
<keyword evidence="11" id="KW-1185">Reference proteome</keyword>
<gene>
    <name evidence="10" type="ORF">DFQ01_103479</name>
</gene>
<evidence type="ECO:0000256" key="4">
    <source>
        <dbReference type="ARBA" id="ARBA00022729"/>
    </source>
</evidence>
<evidence type="ECO:0000256" key="3">
    <source>
        <dbReference type="ARBA" id="ARBA00022544"/>
    </source>
</evidence>
<dbReference type="Pfam" id="PF25198">
    <property type="entry name" value="Spore_GerAC_N"/>
    <property type="match status" value="1"/>
</dbReference>
<feature type="domain" description="Spore germination protein N-terminal" evidence="9">
    <location>
        <begin position="21"/>
        <end position="186"/>
    </location>
</feature>
<evidence type="ECO:0000259" key="9">
    <source>
        <dbReference type="Pfam" id="PF25198"/>
    </source>
</evidence>
<dbReference type="InterPro" id="IPR046953">
    <property type="entry name" value="Spore_GerAC-like_C"/>
</dbReference>
<evidence type="ECO:0000256" key="2">
    <source>
        <dbReference type="ARBA" id="ARBA00007886"/>
    </source>
</evidence>
<reference evidence="10 11" key="1">
    <citation type="submission" date="2018-05" db="EMBL/GenBank/DDBJ databases">
        <title>Genomic Encyclopedia of Type Strains, Phase III (KMG-III): the genomes of soil and plant-associated and newly described type strains.</title>
        <authorList>
            <person name="Whitman W."/>
        </authorList>
    </citation>
    <scope>NUCLEOTIDE SEQUENCE [LARGE SCALE GENOMIC DNA]</scope>
    <source>
        <strain evidence="10 11">CECT 5696</strain>
    </source>
</reference>
<name>A0A2V2Z0M0_9BACL</name>
<dbReference type="GO" id="GO:0016020">
    <property type="term" value="C:membrane"/>
    <property type="evidence" value="ECO:0007669"/>
    <property type="project" value="UniProtKB-SubCell"/>
</dbReference>
<keyword evidence="3" id="KW-0309">Germination</keyword>
<dbReference type="InterPro" id="IPR057336">
    <property type="entry name" value="GerAC_N"/>
</dbReference>
<evidence type="ECO:0000256" key="6">
    <source>
        <dbReference type="ARBA" id="ARBA00023139"/>
    </source>
</evidence>
<proteinExistence type="inferred from homology"/>
<accession>A0A2V2Z0M0</accession>
<dbReference type="OrthoDB" id="2694406at2"/>
<dbReference type="PANTHER" id="PTHR35789:SF1">
    <property type="entry name" value="SPORE GERMINATION PROTEIN B3"/>
    <property type="match status" value="1"/>
</dbReference>
<dbReference type="EMBL" id="QGTQ01000003">
    <property type="protein sequence ID" value="PWW06575.1"/>
    <property type="molecule type" value="Genomic_DNA"/>
</dbReference>
<dbReference type="InterPro" id="IPR038501">
    <property type="entry name" value="Spore_GerAC_C_sf"/>
</dbReference>
<dbReference type="GO" id="GO:0009847">
    <property type="term" value="P:spore germination"/>
    <property type="evidence" value="ECO:0007669"/>
    <property type="project" value="InterPro"/>
</dbReference>
<keyword evidence="4" id="KW-0732">Signal</keyword>
<evidence type="ECO:0000259" key="8">
    <source>
        <dbReference type="Pfam" id="PF05504"/>
    </source>
</evidence>
<dbReference type="Gene3D" id="3.30.300.210">
    <property type="entry name" value="Nutrient germinant receptor protein C, domain 3"/>
    <property type="match status" value="1"/>
</dbReference>
<comment type="subcellular location">
    <subcellularLocation>
        <location evidence="1">Membrane</location>
        <topology evidence="1">Lipid-anchor</topology>
    </subcellularLocation>
</comment>
<dbReference type="AlphaFoldDB" id="A0A2V2Z0M0"/>
<keyword evidence="6" id="KW-0564">Palmitate</keyword>
<dbReference type="PANTHER" id="PTHR35789">
    <property type="entry name" value="SPORE GERMINATION PROTEIN B3"/>
    <property type="match status" value="1"/>
</dbReference>
<comment type="similarity">
    <text evidence="2">Belongs to the GerABKC lipoprotein family.</text>
</comment>
<dbReference type="RefSeq" id="WP_110043237.1">
    <property type="nucleotide sequence ID" value="NZ_CP054612.1"/>
</dbReference>
<evidence type="ECO:0000256" key="5">
    <source>
        <dbReference type="ARBA" id="ARBA00023136"/>
    </source>
</evidence>
<evidence type="ECO:0000256" key="1">
    <source>
        <dbReference type="ARBA" id="ARBA00004635"/>
    </source>
</evidence>
<comment type="caution">
    <text evidence="10">The sequence shown here is derived from an EMBL/GenBank/DDBJ whole genome shotgun (WGS) entry which is preliminary data.</text>
</comment>
<evidence type="ECO:0000256" key="7">
    <source>
        <dbReference type="ARBA" id="ARBA00023288"/>
    </source>
</evidence>
<feature type="domain" description="Spore germination GerAC-like C-terminal" evidence="8">
    <location>
        <begin position="198"/>
        <end position="369"/>
    </location>
</feature>
<dbReference type="Proteomes" id="UP000246635">
    <property type="component" value="Unassembled WGS sequence"/>
</dbReference>
<keyword evidence="7" id="KW-0449">Lipoprotein</keyword>